<name>A0A7J7D425_TRIWF</name>
<dbReference type="Pfam" id="PF25055">
    <property type="entry name" value="DUF7792"/>
    <property type="match status" value="1"/>
</dbReference>
<evidence type="ECO:0000259" key="3">
    <source>
        <dbReference type="Pfam" id="PF25055"/>
    </source>
</evidence>
<evidence type="ECO:0000313" key="4">
    <source>
        <dbReference type="EMBL" id="KAF5741092.1"/>
    </source>
</evidence>
<dbReference type="PANTHER" id="PTHR46168">
    <property type="entry name" value="ARMADILLO REPEAT ONLY 4"/>
    <property type="match status" value="1"/>
</dbReference>
<accession>A0A7J7D425</accession>
<organism evidence="4 5">
    <name type="scientific">Tripterygium wilfordii</name>
    <name type="common">Thunder God vine</name>
    <dbReference type="NCBI Taxonomy" id="458696"/>
    <lineage>
        <taxon>Eukaryota</taxon>
        <taxon>Viridiplantae</taxon>
        <taxon>Streptophyta</taxon>
        <taxon>Embryophyta</taxon>
        <taxon>Tracheophyta</taxon>
        <taxon>Spermatophyta</taxon>
        <taxon>Magnoliopsida</taxon>
        <taxon>eudicotyledons</taxon>
        <taxon>Gunneridae</taxon>
        <taxon>Pentapetalae</taxon>
        <taxon>rosids</taxon>
        <taxon>fabids</taxon>
        <taxon>Celastrales</taxon>
        <taxon>Celastraceae</taxon>
        <taxon>Tripterygium</taxon>
    </lineage>
</organism>
<feature type="repeat" description="ARM" evidence="2">
    <location>
        <begin position="118"/>
        <end position="161"/>
    </location>
</feature>
<dbReference type="InterPro" id="IPR056694">
    <property type="entry name" value="DUF7792"/>
</dbReference>
<dbReference type="InterPro" id="IPR016024">
    <property type="entry name" value="ARM-type_fold"/>
</dbReference>
<dbReference type="PROSITE" id="PS50176">
    <property type="entry name" value="ARM_REPEAT"/>
    <property type="match status" value="1"/>
</dbReference>
<dbReference type="InterPro" id="IPR000225">
    <property type="entry name" value="Armadillo"/>
</dbReference>
<dbReference type="SMART" id="SM00185">
    <property type="entry name" value="ARM"/>
    <property type="match status" value="5"/>
</dbReference>
<reference evidence="4 5" key="1">
    <citation type="journal article" date="2020" name="Nat. Commun.">
        <title>Genome of Tripterygium wilfordii and identification of cytochrome P450 involved in triptolide biosynthesis.</title>
        <authorList>
            <person name="Tu L."/>
            <person name="Su P."/>
            <person name="Zhang Z."/>
            <person name="Gao L."/>
            <person name="Wang J."/>
            <person name="Hu T."/>
            <person name="Zhou J."/>
            <person name="Zhang Y."/>
            <person name="Zhao Y."/>
            <person name="Liu Y."/>
            <person name="Song Y."/>
            <person name="Tong Y."/>
            <person name="Lu Y."/>
            <person name="Yang J."/>
            <person name="Xu C."/>
            <person name="Jia M."/>
            <person name="Peters R.J."/>
            <person name="Huang L."/>
            <person name="Gao W."/>
        </authorList>
    </citation>
    <scope>NUCLEOTIDE SEQUENCE [LARGE SCALE GENOMIC DNA]</scope>
    <source>
        <strain evidence="5">cv. XIE 37</strain>
        <tissue evidence="4">Leaf</tissue>
    </source>
</reference>
<sequence length="497" mass="55636">MTVVQVCNRYVRKCKRRNIFRRLLSISNAGDFRRLINLLDSSIGDMRWLLRIFDYEGSRGGILSLPPIASDDPILAWVWSFIATIYMAELPEIIEAVNEIAALVQDNDRNKKIFVEEGGVTPLLKMIKDRTTTEAQIAAMRALYMLCNNEERVRVVVNESGIEIVVQILVLLVSPIRAQIQAAKLVARMAEHDPIAREEFGRENAIRPLMNYLALDMFGTGRIDYSNRPGNSGKEKENASPELKMELKFACSEAVRMLARGSVSNGRMISESYGLSYLAKLVEKEHGELQVNCLMTIMEIAVVAEFDTDLRRAAFKTSSPDAKAVVDQLLRLIESSDNPALQIPAIKAIGSLARTFPAKEIRIISPLVAQLENGNQDVAAEATISLQKFASPDNFLHAEHSKTIVGFGAIPTLIRLLRNNPRIRFHGSVLLCYLALHVCDHKALEKARVLTALQGAEHTLVAQHPELRELLSQAIYQLTLYHTWNNSYRQSYVGLDG</sequence>
<evidence type="ECO:0000256" key="2">
    <source>
        <dbReference type="PROSITE-ProRule" id="PRU00259"/>
    </source>
</evidence>
<comment type="caution">
    <text evidence="4">The sequence shown here is derived from an EMBL/GenBank/DDBJ whole genome shotgun (WGS) entry which is preliminary data.</text>
</comment>
<dbReference type="InParanoid" id="A0A7J7D425"/>
<evidence type="ECO:0000256" key="1">
    <source>
        <dbReference type="ARBA" id="ARBA00022737"/>
    </source>
</evidence>
<feature type="domain" description="DUF7792" evidence="3">
    <location>
        <begin position="9"/>
        <end position="54"/>
    </location>
</feature>
<keyword evidence="5" id="KW-1185">Reference proteome</keyword>
<proteinExistence type="predicted"/>
<dbReference type="Gene3D" id="1.25.10.10">
    <property type="entry name" value="Leucine-rich Repeat Variant"/>
    <property type="match status" value="2"/>
</dbReference>
<dbReference type="SUPFAM" id="SSF48371">
    <property type="entry name" value="ARM repeat"/>
    <property type="match status" value="1"/>
</dbReference>
<evidence type="ECO:0000313" key="5">
    <source>
        <dbReference type="Proteomes" id="UP000593562"/>
    </source>
</evidence>
<dbReference type="Proteomes" id="UP000593562">
    <property type="component" value="Unassembled WGS sequence"/>
</dbReference>
<dbReference type="AlphaFoldDB" id="A0A7J7D425"/>
<protein>
    <submittedName>
        <fullName evidence="4">Armadillo repeat only 4</fullName>
    </submittedName>
</protein>
<dbReference type="InterPro" id="IPR011989">
    <property type="entry name" value="ARM-like"/>
</dbReference>
<gene>
    <name evidence="4" type="ORF">HS088_TW10G00087</name>
</gene>
<dbReference type="EMBL" id="JAAARO010000010">
    <property type="protein sequence ID" value="KAF5741092.1"/>
    <property type="molecule type" value="Genomic_DNA"/>
</dbReference>
<keyword evidence="1" id="KW-0677">Repeat</keyword>
<dbReference type="PANTHER" id="PTHR46168:SF1">
    <property type="entry name" value="ARMADILLO REPEAT ONLY 4"/>
    <property type="match status" value="1"/>
</dbReference>